<dbReference type="Proteomes" id="UP001056381">
    <property type="component" value="Chromosome"/>
</dbReference>
<sequence>MMYITDNSRILSREELSTPEEITNEIPLDKESSKLIFGARSNISKILHGLDDRIIAVVGPCSIHDPKAAIDYAKRLKPLAEKIEDEVVVIMRVYFEKPRTTVGWKGLINDPRIDNSFKINEGLRVARKVLRDIANVGLPAGTEFLDLISPQYISDLVSWGAIGARTSESQVHRELTSGLSCPVGIKNSTNGEFKAAIDGMKSAQYQHVFLGTTKQGKVAIFKTSGNDDTHIILRGGKQPNYEAEDIQKCLEELKKSEVNQCIMVDFSHGNSQKIPGNQKKVSQSVCKQIETGNKNIVGVMIESNIEEGNQKISDNMEYGKSITDACLGWEDTEILLNDLSSSVKKRRNIG</sequence>
<comment type="similarity">
    <text evidence="3 8">Belongs to the class-I DAHP synthase family.</text>
</comment>
<evidence type="ECO:0000256" key="1">
    <source>
        <dbReference type="ARBA" id="ARBA00003726"/>
    </source>
</evidence>
<dbReference type="NCBIfam" id="NF009396">
    <property type="entry name" value="PRK12756.1"/>
    <property type="match status" value="1"/>
</dbReference>
<dbReference type="PIRSF" id="PIRSF001361">
    <property type="entry name" value="DAHP_synthase"/>
    <property type="match status" value="1"/>
</dbReference>
<dbReference type="Gene3D" id="3.20.20.70">
    <property type="entry name" value="Aldolase class I"/>
    <property type="match status" value="1"/>
</dbReference>
<evidence type="ECO:0000256" key="7">
    <source>
        <dbReference type="ARBA" id="ARBA00047508"/>
    </source>
</evidence>
<accession>A0A9Q8X283</accession>
<evidence type="ECO:0000256" key="4">
    <source>
        <dbReference type="ARBA" id="ARBA00022605"/>
    </source>
</evidence>
<dbReference type="PANTHER" id="PTHR21225">
    <property type="entry name" value="PHOSPHO-2-DEHYDRO-3-DEOXYHEPTONATE ALDOLASE DAHP SYNTHETASE"/>
    <property type="match status" value="1"/>
</dbReference>
<dbReference type="GO" id="GO:0042802">
    <property type="term" value="F:identical protein binding"/>
    <property type="evidence" value="ECO:0007669"/>
    <property type="project" value="UniProtKB-ARBA"/>
</dbReference>
<evidence type="ECO:0000259" key="9">
    <source>
        <dbReference type="Pfam" id="PF00793"/>
    </source>
</evidence>
<dbReference type="NCBIfam" id="NF009395">
    <property type="entry name" value="PRK12755.1"/>
    <property type="match status" value="1"/>
</dbReference>
<proteinExistence type="inferred from homology"/>
<dbReference type="SUPFAM" id="SSF51569">
    <property type="entry name" value="Aldolase"/>
    <property type="match status" value="1"/>
</dbReference>
<dbReference type="GO" id="GO:0009073">
    <property type="term" value="P:aromatic amino acid family biosynthetic process"/>
    <property type="evidence" value="ECO:0007669"/>
    <property type="project" value="UniProtKB-KW"/>
</dbReference>
<protein>
    <recommendedName>
        <fullName evidence="8">Phospho-2-dehydro-3-deoxyheptonate aldolase</fullName>
        <ecNumber evidence="8">2.5.1.54</ecNumber>
    </recommendedName>
</protein>
<keyword evidence="6 8" id="KW-0057">Aromatic amino acid biosynthesis</keyword>
<evidence type="ECO:0000313" key="11">
    <source>
        <dbReference type="Proteomes" id="UP001056381"/>
    </source>
</evidence>
<dbReference type="InterPro" id="IPR006218">
    <property type="entry name" value="DAHP1/KDSA"/>
</dbReference>
<dbReference type="GO" id="GO:0003849">
    <property type="term" value="F:3-deoxy-7-phosphoheptulonate synthase activity"/>
    <property type="evidence" value="ECO:0007669"/>
    <property type="project" value="UniProtKB-EC"/>
</dbReference>
<dbReference type="NCBIfam" id="TIGR00034">
    <property type="entry name" value="aroFGH"/>
    <property type="match status" value="1"/>
</dbReference>
<evidence type="ECO:0000256" key="2">
    <source>
        <dbReference type="ARBA" id="ARBA00004688"/>
    </source>
</evidence>
<reference evidence="10" key="1">
    <citation type="submission" date="2022-05" db="EMBL/GenBank/DDBJ databases">
        <title>Single-amplified genomics reveal most streamlined microbe among free-living bacteria.</title>
        <authorList>
            <person name="Roda-Garcia J."/>
            <person name="Haro-Moreno J.M."/>
            <person name="Rodriguez-Valera F."/>
            <person name="Almagro-Moreno S."/>
            <person name="Lopez-Perez M."/>
        </authorList>
    </citation>
    <scope>NUCLEOTIDE SEQUENCE</scope>
    <source>
        <strain evidence="10">TMED112-D2-2</strain>
    </source>
</reference>
<comment type="pathway">
    <text evidence="2 8">Metabolic intermediate biosynthesis; chorismate biosynthesis; chorismate from D-erythrose 4-phosphate and phosphoenolpyruvate: step 1/7.</text>
</comment>
<gene>
    <name evidence="10" type="ORF">M9B40_04505</name>
</gene>
<dbReference type="EMBL" id="CP097966">
    <property type="protein sequence ID" value="URQ62987.1"/>
    <property type="molecule type" value="Genomic_DNA"/>
</dbReference>
<dbReference type="Pfam" id="PF00793">
    <property type="entry name" value="DAHP_synth_1"/>
    <property type="match status" value="1"/>
</dbReference>
<name>A0A9Q8X283_9GAMM</name>
<comment type="function">
    <text evidence="1 8">Stereospecific condensation of phosphoenolpyruvate (PEP) and D-erythrose-4-phosphate (E4P) giving rise to 3-deoxy-D-arabino-heptulosonate-7-phosphate (DAHP).</text>
</comment>
<organism evidence="10 11">
    <name type="scientific">SAR86 cluster bacterium</name>
    <dbReference type="NCBI Taxonomy" id="2030880"/>
    <lineage>
        <taxon>Bacteria</taxon>
        <taxon>Pseudomonadati</taxon>
        <taxon>Pseudomonadota</taxon>
        <taxon>Gammaproteobacteria</taxon>
        <taxon>SAR86 cluster</taxon>
    </lineage>
</organism>
<keyword evidence="11" id="KW-1185">Reference proteome</keyword>
<feature type="domain" description="DAHP synthetase I/KDSA" evidence="9">
    <location>
        <begin position="42"/>
        <end position="336"/>
    </location>
</feature>
<dbReference type="GO" id="GO:0008652">
    <property type="term" value="P:amino acid biosynthetic process"/>
    <property type="evidence" value="ECO:0007669"/>
    <property type="project" value="UniProtKB-KW"/>
</dbReference>
<evidence type="ECO:0000313" key="10">
    <source>
        <dbReference type="EMBL" id="URQ62987.1"/>
    </source>
</evidence>
<evidence type="ECO:0000256" key="8">
    <source>
        <dbReference type="PIRNR" id="PIRNR001361"/>
    </source>
</evidence>
<keyword evidence="5 8" id="KW-0808">Transferase</keyword>
<dbReference type="PANTHER" id="PTHR21225:SF12">
    <property type="entry name" value="PHOSPHO-2-DEHYDRO-3-DEOXYHEPTONATE ALDOLASE, TYROSINE-INHIBITED"/>
    <property type="match status" value="1"/>
</dbReference>
<dbReference type="InterPro" id="IPR013785">
    <property type="entry name" value="Aldolase_TIM"/>
</dbReference>
<dbReference type="EC" id="2.5.1.54" evidence="8"/>
<dbReference type="FunFam" id="3.20.20.70:FF:000005">
    <property type="entry name" value="Phospho-2-dehydro-3-deoxyheptonate aldolase"/>
    <property type="match status" value="1"/>
</dbReference>
<dbReference type="AlphaFoldDB" id="A0A9Q8X283"/>
<comment type="catalytic activity">
    <reaction evidence="7 8">
        <text>D-erythrose 4-phosphate + phosphoenolpyruvate + H2O = 7-phospho-2-dehydro-3-deoxy-D-arabino-heptonate + phosphate</text>
        <dbReference type="Rhea" id="RHEA:14717"/>
        <dbReference type="ChEBI" id="CHEBI:15377"/>
        <dbReference type="ChEBI" id="CHEBI:16897"/>
        <dbReference type="ChEBI" id="CHEBI:43474"/>
        <dbReference type="ChEBI" id="CHEBI:58394"/>
        <dbReference type="ChEBI" id="CHEBI:58702"/>
        <dbReference type="EC" id="2.5.1.54"/>
    </reaction>
</comment>
<evidence type="ECO:0000256" key="3">
    <source>
        <dbReference type="ARBA" id="ARBA00007985"/>
    </source>
</evidence>
<evidence type="ECO:0000256" key="5">
    <source>
        <dbReference type="ARBA" id="ARBA00022679"/>
    </source>
</evidence>
<keyword evidence="4 8" id="KW-0028">Amino-acid biosynthesis</keyword>
<dbReference type="GO" id="GO:0005737">
    <property type="term" value="C:cytoplasm"/>
    <property type="evidence" value="ECO:0007669"/>
    <property type="project" value="TreeGrafter"/>
</dbReference>
<dbReference type="InterPro" id="IPR006219">
    <property type="entry name" value="DAHP_synth_1"/>
</dbReference>
<evidence type="ECO:0000256" key="6">
    <source>
        <dbReference type="ARBA" id="ARBA00023141"/>
    </source>
</evidence>